<dbReference type="OrthoDB" id="2803256at2759"/>
<dbReference type="Proteomes" id="UP000250043">
    <property type="component" value="Unassembled WGS sequence"/>
</dbReference>
<dbReference type="EMBL" id="KV722441">
    <property type="protein sequence ID" value="OCH88890.1"/>
    <property type="molecule type" value="Genomic_DNA"/>
</dbReference>
<name>A0A8E2B0G4_9APHY</name>
<evidence type="ECO:0000313" key="1">
    <source>
        <dbReference type="EMBL" id="OCH88890.1"/>
    </source>
</evidence>
<keyword evidence="2" id="KW-1185">Reference proteome</keyword>
<sequence>MISPCINILRQLVTQINGTLGSKQGSRHHTPELEKDILKLRRSMREHNIYQVERGRTIDYEKDDERAAMPNIVSGSSHETGCMVAEQHRDKMGASIEEDDENMVSDEDKDIEMEMGEWDNTRIDELLALETEEDVALDIDNF</sequence>
<reference evidence="1 2" key="1">
    <citation type="submission" date="2016-07" db="EMBL/GenBank/DDBJ databases">
        <title>Draft genome of the white-rot fungus Obba rivulosa 3A-2.</title>
        <authorList>
            <consortium name="DOE Joint Genome Institute"/>
            <person name="Miettinen O."/>
            <person name="Riley R."/>
            <person name="Acob R."/>
            <person name="Barry K."/>
            <person name="Cullen D."/>
            <person name="De Vries R."/>
            <person name="Hainaut M."/>
            <person name="Hatakka A."/>
            <person name="Henrissat B."/>
            <person name="Hilden K."/>
            <person name="Kuo R."/>
            <person name="Labutti K."/>
            <person name="Lipzen A."/>
            <person name="Makela M.R."/>
            <person name="Sandor L."/>
            <person name="Spatafora J.W."/>
            <person name="Grigoriev I.V."/>
            <person name="Hibbett D.S."/>
        </authorList>
    </citation>
    <scope>NUCLEOTIDE SEQUENCE [LARGE SCALE GENOMIC DNA]</scope>
    <source>
        <strain evidence="1 2">3A-2</strain>
    </source>
</reference>
<evidence type="ECO:0000313" key="2">
    <source>
        <dbReference type="Proteomes" id="UP000250043"/>
    </source>
</evidence>
<accession>A0A8E2B0G4</accession>
<proteinExistence type="predicted"/>
<organism evidence="1 2">
    <name type="scientific">Obba rivulosa</name>
    <dbReference type="NCBI Taxonomy" id="1052685"/>
    <lineage>
        <taxon>Eukaryota</taxon>
        <taxon>Fungi</taxon>
        <taxon>Dikarya</taxon>
        <taxon>Basidiomycota</taxon>
        <taxon>Agaricomycotina</taxon>
        <taxon>Agaricomycetes</taxon>
        <taxon>Polyporales</taxon>
        <taxon>Gelatoporiaceae</taxon>
        <taxon>Obba</taxon>
    </lineage>
</organism>
<gene>
    <name evidence="1" type="ORF">OBBRIDRAFT_805101</name>
</gene>
<dbReference type="AlphaFoldDB" id="A0A8E2B0G4"/>
<protein>
    <submittedName>
        <fullName evidence="1">Uncharacterized protein</fullName>
    </submittedName>
</protein>